<keyword evidence="2" id="KW-0813">Transport</keyword>
<evidence type="ECO:0000256" key="1">
    <source>
        <dbReference type="ARBA" id="ARBA00004141"/>
    </source>
</evidence>
<feature type="transmembrane region" description="Helical" evidence="6">
    <location>
        <begin position="90"/>
        <end position="114"/>
    </location>
</feature>
<feature type="transmembrane region" description="Helical" evidence="6">
    <location>
        <begin position="64"/>
        <end position="83"/>
    </location>
</feature>
<gene>
    <name evidence="8" type="ORF">VKT23_015425</name>
</gene>
<dbReference type="Pfam" id="PF07690">
    <property type="entry name" value="MFS_1"/>
    <property type="match status" value="1"/>
</dbReference>
<evidence type="ECO:0000259" key="7">
    <source>
        <dbReference type="PROSITE" id="PS50850"/>
    </source>
</evidence>
<feature type="transmembrane region" description="Helical" evidence="6">
    <location>
        <begin position="340"/>
        <end position="362"/>
    </location>
</feature>
<feature type="transmembrane region" description="Helical" evidence="6">
    <location>
        <begin position="157"/>
        <end position="177"/>
    </location>
</feature>
<feature type="transmembrane region" description="Helical" evidence="6">
    <location>
        <begin position="308"/>
        <end position="328"/>
    </location>
</feature>
<evidence type="ECO:0000256" key="4">
    <source>
        <dbReference type="ARBA" id="ARBA00022989"/>
    </source>
</evidence>
<dbReference type="InterPro" id="IPR011701">
    <property type="entry name" value="MFS"/>
</dbReference>
<sequence length="883" mass="96810">MGGFCVRSELDISKGCLLVLFGRLADLYGRRRMYILGSTWLVAFTLGCSFAKDSLVLDILRGLQGVGAAATIPAAIGTLAEAFPASRARAVAFSTFSAGAPLGATLGTVVGGILTQVTPATWKASFYLNCVLTFVSVIGAIFSFDKDKPSRESDRRVDWIGAFMVTAGLTLIVFVLGQGEVASQKWATPYIIGTLVTGVILTILFGVWQYYLEHVQDGLRDPLPSLPSPPPLMRLSLWKRSKGRVTVVMIIAFLNWASFLGWNFWTVLYYQNFAGFSPVGTVLRLLPMFVTGIICNVIVANFVGRVPFVVLIAAGTAFTGTASLFFAIINPDAPYWDFGFPSAIFSVFGADFVFASGTLFIATVSAQYEQSVAGAVFQEMTQIGSSAGVTVSTVVFNRVLSQLAASRGLQITDATGRDLPRDVQLKAYQAAEWTNFAFGMVATVLAIAFLSSVGILGHKGESPENPENPETQNEVPADSILESRSELIPYERRTIGASFSSLQTHEDPAMRMPITFPWSQLTELELASCDMYTALGILMNSATNLVHCHFGEIINTPRTSRLPGTTEYIDFPPPYSGRSTIVSMIQLRTFSLHLSEAGPQLLDYLVLTSLNDLTLMGIESSRSVDHVISLIIRSACCIKRLKLFKFPLMDHTFVRLLRLVPELEALEMKGWVWNELWLNMTRGGPQSILNPVVPHLKSFRLYGPRIFDLDILQTMLNSRIMGGSDEFRLTDPDGEASRLRQVFLCLSDGSANTGGSLRRSGSLRGVSRDGASGTTVDVRNARKPLILDNKPIIQSTKAAADMVKNWGAALTDTLLAKGEMDAENVGLIDELLTEIEWYNRTAERFLGSSIIRKTMRDIAQKDIPRDAEFDLKRRIKALARNMK</sequence>
<dbReference type="SUPFAM" id="SSF103473">
    <property type="entry name" value="MFS general substrate transporter"/>
    <property type="match status" value="1"/>
</dbReference>
<comment type="caution">
    <text evidence="8">The sequence shown here is derived from an EMBL/GenBank/DDBJ whole genome shotgun (WGS) entry which is preliminary data.</text>
</comment>
<keyword evidence="9" id="KW-1185">Reference proteome</keyword>
<accession>A0ABR1J0V1</accession>
<proteinExistence type="predicted"/>
<dbReference type="InterPro" id="IPR020846">
    <property type="entry name" value="MFS_dom"/>
</dbReference>
<keyword evidence="4 6" id="KW-1133">Transmembrane helix</keyword>
<dbReference type="PROSITE" id="PS50850">
    <property type="entry name" value="MFS"/>
    <property type="match status" value="1"/>
</dbReference>
<name>A0ABR1J0V1_9AGAR</name>
<dbReference type="Proteomes" id="UP001498398">
    <property type="component" value="Unassembled WGS sequence"/>
</dbReference>
<reference evidence="8 9" key="1">
    <citation type="submission" date="2024-01" db="EMBL/GenBank/DDBJ databases">
        <title>A draft genome for the cacao thread blight pathogen Marasmiellus scandens.</title>
        <authorList>
            <person name="Baruah I.K."/>
            <person name="Leung J."/>
            <person name="Bukari Y."/>
            <person name="Amoako-Attah I."/>
            <person name="Meinhardt L.W."/>
            <person name="Bailey B.A."/>
            <person name="Cohen S.P."/>
        </authorList>
    </citation>
    <scope>NUCLEOTIDE SEQUENCE [LARGE SCALE GENOMIC DNA]</scope>
    <source>
        <strain evidence="8 9">GH-19</strain>
    </source>
</reference>
<evidence type="ECO:0000256" key="6">
    <source>
        <dbReference type="SAM" id="Phobius"/>
    </source>
</evidence>
<dbReference type="InterPro" id="IPR036259">
    <property type="entry name" value="MFS_trans_sf"/>
</dbReference>
<feature type="transmembrane region" description="Helical" evidence="6">
    <location>
        <begin position="189"/>
        <end position="211"/>
    </location>
</feature>
<feature type="transmembrane region" description="Helical" evidence="6">
    <location>
        <begin position="285"/>
        <end position="303"/>
    </location>
</feature>
<dbReference type="PANTHER" id="PTHR42718">
    <property type="entry name" value="MAJOR FACILITATOR SUPERFAMILY MULTIDRUG TRANSPORTER MFSC"/>
    <property type="match status" value="1"/>
</dbReference>
<protein>
    <recommendedName>
        <fullName evidence="7">Major facilitator superfamily (MFS) profile domain-containing protein</fullName>
    </recommendedName>
</protein>
<organism evidence="8 9">
    <name type="scientific">Marasmiellus scandens</name>
    <dbReference type="NCBI Taxonomy" id="2682957"/>
    <lineage>
        <taxon>Eukaryota</taxon>
        <taxon>Fungi</taxon>
        <taxon>Dikarya</taxon>
        <taxon>Basidiomycota</taxon>
        <taxon>Agaricomycotina</taxon>
        <taxon>Agaricomycetes</taxon>
        <taxon>Agaricomycetidae</taxon>
        <taxon>Agaricales</taxon>
        <taxon>Marasmiineae</taxon>
        <taxon>Omphalotaceae</taxon>
        <taxon>Marasmiellus</taxon>
    </lineage>
</organism>
<evidence type="ECO:0000256" key="5">
    <source>
        <dbReference type="ARBA" id="ARBA00023136"/>
    </source>
</evidence>
<feature type="transmembrane region" description="Helical" evidence="6">
    <location>
        <begin position="436"/>
        <end position="457"/>
    </location>
</feature>
<dbReference type="PANTHER" id="PTHR42718:SF9">
    <property type="entry name" value="MAJOR FACILITATOR SUPERFAMILY MULTIDRUG TRANSPORTER MFSC"/>
    <property type="match status" value="1"/>
</dbReference>
<evidence type="ECO:0000256" key="2">
    <source>
        <dbReference type="ARBA" id="ARBA00022448"/>
    </source>
</evidence>
<feature type="transmembrane region" description="Helical" evidence="6">
    <location>
        <begin position="33"/>
        <end position="52"/>
    </location>
</feature>
<feature type="domain" description="Major facilitator superfamily (MFS) profile" evidence="7">
    <location>
        <begin position="1"/>
        <end position="460"/>
    </location>
</feature>
<keyword evidence="3 6" id="KW-0812">Transmembrane</keyword>
<evidence type="ECO:0000313" key="8">
    <source>
        <dbReference type="EMBL" id="KAK7444028.1"/>
    </source>
</evidence>
<evidence type="ECO:0000313" key="9">
    <source>
        <dbReference type="Proteomes" id="UP001498398"/>
    </source>
</evidence>
<comment type="subcellular location">
    <subcellularLocation>
        <location evidence="1">Membrane</location>
        <topology evidence="1">Multi-pass membrane protein</topology>
    </subcellularLocation>
</comment>
<feature type="transmembrane region" description="Helical" evidence="6">
    <location>
        <begin position="126"/>
        <end position="145"/>
    </location>
</feature>
<dbReference type="EMBL" id="JBANRG010000052">
    <property type="protein sequence ID" value="KAK7444028.1"/>
    <property type="molecule type" value="Genomic_DNA"/>
</dbReference>
<keyword evidence="5 6" id="KW-0472">Membrane</keyword>
<evidence type="ECO:0000256" key="3">
    <source>
        <dbReference type="ARBA" id="ARBA00022692"/>
    </source>
</evidence>
<feature type="transmembrane region" description="Helical" evidence="6">
    <location>
        <begin position="243"/>
        <end position="265"/>
    </location>
</feature>
<dbReference type="Gene3D" id="1.20.1250.20">
    <property type="entry name" value="MFS general substrate transporter like domains"/>
    <property type="match status" value="1"/>
</dbReference>